<keyword evidence="2" id="KW-0472">Membrane</keyword>
<keyword evidence="2" id="KW-1133">Transmembrane helix</keyword>
<organism evidence="4 5">
    <name type="scientific">Corynebacterium stercoris</name>
    <dbReference type="NCBI Taxonomy" id="2943490"/>
    <lineage>
        <taxon>Bacteria</taxon>
        <taxon>Bacillati</taxon>
        <taxon>Actinomycetota</taxon>
        <taxon>Actinomycetes</taxon>
        <taxon>Mycobacteriales</taxon>
        <taxon>Corynebacteriaceae</taxon>
        <taxon>Corynebacterium</taxon>
    </lineage>
</organism>
<keyword evidence="2" id="KW-0812">Transmembrane</keyword>
<protein>
    <submittedName>
        <fullName evidence="4">Uncharacterized protein</fullName>
    </submittedName>
</protein>
<feature type="region of interest" description="Disordered" evidence="1">
    <location>
        <begin position="32"/>
        <end position="63"/>
    </location>
</feature>
<dbReference type="Proteomes" id="UP001204000">
    <property type="component" value="Unassembled WGS sequence"/>
</dbReference>
<gene>
    <name evidence="4" type="ORF">M5J20_08710</name>
</gene>
<dbReference type="EMBL" id="JAMFTQ010000011">
    <property type="protein sequence ID" value="MCP1388263.1"/>
    <property type="molecule type" value="Genomic_DNA"/>
</dbReference>
<evidence type="ECO:0000256" key="2">
    <source>
        <dbReference type="SAM" id="Phobius"/>
    </source>
</evidence>
<evidence type="ECO:0000313" key="5">
    <source>
        <dbReference type="Proteomes" id="UP001204000"/>
    </source>
</evidence>
<sequence length="500" mass="53897">MFKNRVRTAALAGAIAVATGVSGLTVPAYAQNPETGTTGSNPQTDNTTNVVDASKGNGGTEATNIAPIDGATAVDQLAKKVKADNKAIKDFQKDGGVVDYEPFADRPIEQQLIDDAKANEAKATELLLQATATLNDIDKTIKAVDAETKAANAAWQKYADAVTITKSEKQELIDFLDKGNNRDLVPDDIEKAIDELWALEKKPDDLGYLDQVQTIARKTDKGSVNYLVDQLDGSVRDYNSKDDKELANEVNAVLTISDMVNGYLTGFDNRNALYKDAVAKSKIATSRNVVELNSLAKQARAHVRALRVIQAYYGMAARWLDLYENDVLTTDEIQTLRADYYNVVFVDANGWSLYKRANAAASNIAKDNVNWDNYSNLNWENAAQKVRLLDKRYKGEAAAKDAADAARAAEAKDLNTQLAKVADELAKLNAAKSGGQNNPGNNNGGTTNPTTDTKSSIKFKNDDDSLAPAGIAAIVLGVVAALGGILAFAFPHVQNFLPKF</sequence>
<evidence type="ECO:0000313" key="4">
    <source>
        <dbReference type="EMBL" id="MCP1388263.1"/>
    </source>
</evidence>
<comment type="caution">
    <text evidence="4">The sequence shown here is derived from an EMBL/GenBank/DDBJ whole genome shotgun (WGS) entry which is preliminary data.</text>
</comment>
<dbReference type="RefSeq" id="WP_253578594.1">
    <property type="nucleotide sequence ID" value="NZ_JAMFTQ010000011.1"/>
</dbReference>
<name>A0ABT1G5F3_9CORY</name>
<feature type="region of interest" description="Disordered" evidence="1">
    <location>
        <begin position="431"/>
        <end position="459"/>
    </location>
</feature>
<feature type="compositionally biased region" description="Polar residues" evidence="1">
    <location>
        <begin position="32"/>
        <end position="51"/>
    </location>
</feature>
<feature type="chain" id="PRO_5047332519" evidence="3">
    <location>
        <begin position="31"/>
        <end position="500"/>
    </location>
</feature>
<evidence type="ECO:0000256" key="3">
    <source>
        <dbReference type="SAM" id="SignalP"/>
    </source>
</evidence>
<feature type="signal peptide" evidence="3">
    <location>
        <begin position="1"/>
        <end position="30"/>
    </location>
</feature>
<evidence type="ECO:0000256" key="1">
    <source>
        <dbReference type="SAM" id="MobiDB-lite"/>
    </source>
</evidence>
<keyword evidence="5" id="KW-1185">Reference proteome</keyword>
<reference evidence="4" key="1">
    <citation type="submission" date="2022-05" db="EMBL/GenBank/DDBJ databases">
        <title>Corynebacterium sp. TA-R-1 sp. nov., isolated from human feces.</title>
        <authorList>
            <person name="Shamsuzzaman M."/>
            <person name="Dahal R.H."/>
        </authorList>
    </citation>
    <scope>NUCLEOTIDE SEQUENCE</scope>
    <source>
        <strain evidence="4">TA-R-1</strain>
    </source>
</reference>
<proteinExistence type="predicted"/>
<feature type="compositionally biased region" description="Low complexity" evidence="1">
    <location>
        <begin position="434"/>
        <end position="453"/>
    </location>
</feature>
<keyword evidence="3" id="KW-0732">Signal</keyword>
<feature type="transmembrane region" description="Helical" evidence="2">
    <location>
        <begin position="466"/>
        <end position="490"/>
    </location>
</feature>
<accession>A0ABT1G5F3</accession>